<dbReference type="OrthoDB" id="9401021at2759"/>
<protein>
    <submittedName>
        <fullName evidence="2">Uncharacterized protein</fullName>
    </submittedName>
</protein>
<name>A0A8K1D9F5_9PASS</name>
<comment type="caution">
    <text evidence="2">The sequence shown here is derived from an EMBL/GenBank/DDBJ whole genome shotgun (WGS) entry which is preliminary data.</text>
</comment>
<feature type="compositionally biased region" description="Basic and acidic residues" evidence="1">
    <location>
        <begin position="52"/>
        <end position="62"/>
    </location>
</feature>
<proteinExistence type="predicted"/>
<dbReference type="AlphaFoldDB" id="A0A8K1D9F5"/>
<reference evidence="2" key="1">
    <citation type="submission" date="2019-04" db="EMBL/GenBank/DDBJ databases">
        <title>Genome assembly of Zosterops borbonicus 15179.</title>
        <authorList>
            <person name="Leroy T."/>
            <person name="Anselmetti Y."/>
            <person name="Tilak M.-K."/>
            <person name="Nabholz B."/>
        </authorList>
    </citation>
    <scope>NUCLEOTIDE SEQUENCE</scope>
    <source>
        <strain evidence="2">HGM_15179</strain>
        <tissue evidence="2">Muscle</tissue>
    </source>
</reference>
<sequence length="71" mass="7656">MPAGSKMDPLLAKAEPIIDGGNTSEITFKKGEKLLQSRQRKREEMLQATDSPEVHGEDHDEAGSAPATHGD</sequence>
<organism evidence="2 3">
    <name type="scientific">Zosterops borbonicus</name>
    <dbReference type="NCBI Taxonomy" id="364589"/>
    <lineage>
        <taxon>Eukaryota</taxon>
        <taxon>Metazoa</taxon>
        <taxon>Chordata</taxon>
        <taxon>Craniata</taxon>
        <taxon>Vertebrata</taxon>
        <taxon>Euteleostomi</taxon>
        <taxon>Archelosauria</taxon>
        <taxon>Archosauria</taxon>
        <taxon>Dinosauria</taxon>
        <taxon>Saurischia</taxon>
        <taxon>Theropoda</taxon>
        <taxon>Coelurosauria</taxon>
        <taxon>Aves</taxon>
        <taxon>Neognathae</taxon>
        <taxon>Neoaves</taxon>
        <taxon>Telluraves</taxon>
        <taxon>Australaves</taxon>
        <taxon>Passeriformes</taxon>
        <taxon>Sylvioidea</taxon>
        <taxon>Zosteropidae</taxon>
        <taxon>Zosterops</taxon>
    </lineage>
</organism>
<feature type="region of interest" description="Disordered" evidence="1">
    <location>
        <begin position="1"/>
        <end position="71"/>
    </location>
</feature>
<evidence type="ECO:0000313" key="3">
    <source>
        <dbReference type="Proteomes" id="UP000796761"/>
    </source>
</evidence>
<keyword evidence="3" id="KW-1185">Reference proteome</keyword>
<dbReference type="EMBL" id="SWJQ01001741">
    <property type="protein sequence ID" value="TRZ07527.1"/>
    <property type="molecule type" value="Genomic_DNA"/>
</dbReference>
<accession>A0A8K1D9F5</accession>
<feature type="compositionally biased region" description="Basic and acidic residues" evidence="1">
    <location>
        <begin position="27"/>
        <end position="45"/>
    </location>
</feature>
<evidence type="ECO:0000256" key="1">
    <source>
        <dbReference type="SAM" id="MobiDB-lite"/>
    </source>
</evidence>
<gene>
    <name evidence="2" type="ORF">HGM15179_019581</name>
</gene>
<evidence type="ECO:0000313" key="2">
    <source>
        <dbReference type="EMBL" id="TRZ07527.1"/>
    </source>
</evidence>
<dbReference type="Proteomes" id="UP000796761">
    <property type="component" value="Unassembled WGS sequence"/>
</dbReference>